<evidence type="ECO:0000313" key="4">
    <source>
        <dbReference type="Proteomes" id="UP000315252"/>
    </source>
</evidence>
<reference evidence="3 4" key="1">
    <citation type="submission" date="2019-06" db="EMBL/GenBank/DDBJ databases">
        <title>Whole genome sequence for Rhodospirillaceae sp. R148.</title>
        <authorList>
            <person name="Wang G."/>
        </authorList>
    </citation>
    <scope>NUCLEOTIDE SEQUENCE [LARGE SCALE GENOMIC DNA]</scope>
    <source>
        <strain evidence="3 4">R148</strain>
    </source>
</reference>
<dbReference type="PIRSF" id="PIRSF011396">
    <property type="entry name" value="Trp_halogenase"/>
    <property type="match status" value="1"/>
</dbReference>
<evidence type="ECO:0000256" key="2">
    <source>
        <dbReference type="PIRSR" id="PIRSR011396-2"/>
    </source>
</evidence>
<accession>A0A545T0Y5</accession>
<dbReference type="RefSeq" id="WP_142899656.1">
    <property type="nucleotide sequence ID" value="NZ_ML660066.1"/>
</dbReference>
<feature type="binding site" evidence="2">
    <location>
        <position position="83"/>
    </location>
    <ligand>
        <name>7-chloro-L-tryptophan</name>
        <dbReference type="ChEBI" id="CHEBI:58713"/>
    </ligand>
</feature>
<protein>
    <submittedName>
        <fullName evidence="3">Tryptophan 7-halogenase</fullName>
    </submittedName>
</protein>
<keyword evidence="4" id="KW-1185">Reference proteome</keyword>
<organism evidence="3 4">
    <name type="scientific">Denitrobaculum tricleocarpae</name>
    <dbReference type="NCBI Taxonomy" id="2591009"/>
    <lineage>
        <taxon>Bacteria</taxon>
        <taxon>Pseudomonadati</taxon>
        <taxon>Pseudomonadota</taxon>
        <taxon>Alphaproteobacteria</taxon>
        <taxon>Rhodospirillales</taxon>
        <taxon>Rhodospirillaceae</taxon>
        <taxon>Denitrobaculum</taxon>
    </lineage>
</organism>
<feature type="active site" evidence="1">
    <location>
        <position position="83"/>
    </location>
</feature>
<keyword evidence="2" id="KW-0274">FAD</keyword>
<dbReference type="SUPFAM" id="SSF51905">
    <property type="entry name" value="FAD/NAD(P)-binding domain"/>
    <property type="match status" value="1"/>
</dbReference>
<keyword evidence="2" id="KW-0285">Flavoprotein</keyword>
<feature type="binding site" evidence="2">
    <location>
        <position position="193"/>
    </location>
    <ligand>
        <name>FAD</name>
        <dbReference type="ChEBI" id="CHEBI:57692"/>
    </ligand>
</feature>
<feature type="binding site" evidence="2">
    <location>
        <position position="362"/>
    </location>
    <ligand>
        <name>FAD</name>
        <dbReference type="ChEBI" id="CHEBI:57692"/>
    </ligand>
</feature>
<dbReference type="AlphaFoldDB" id="A0A545T0Y5"/>
<dbReference type="InterPro" id="IPR006905">
    <property type="entry name" value="Flavin_halogenase"/>
</dbReference>
<name>A0A545T0Y5_9PROT</name>
<dbReference type="InterPro" id="IPR036188">
    <property type="entry name" value="FAD/NAD-bd_sf"/>
</dbReference>
<dbReference type="InterPro" id="IPR033856">
    <property type="entry name" value="Trp_halogen"/>
</dbReference>
<feature type="binding site" evidence="2">
    <location>
        <begin position="13"/>
        <end position="16"/>
    </location>
    <ligand>
        <name>FAD</name>
        <dbReference type="ChEBI" id="CHEBI:57692"/>
    </ligand>
</feature>
<dbReference type="Gene3D" id="3.50.50.60">
    <property type="entry name" value="FAD/NAD(P)-binding domain"/>
    <property type="match status" value="1"/>
</dbReference>
<dbReference type="InterPro" id="IPR050816">
    <property type="entry name" value="Flavin-dep_Halogenase_NPB"/>
</dbReference>
<comment type="caution">
    <text evidence="3">The sequence shown here is derived from an EMBL/GenBank/DDBJ whole genome shotgun (WGS) entry which is preliminary data.</text>
</comment>
<dbReference type="GO" id="GO:0000166">
    <property type="term" value="F:nucleotide binding"/>
    <property type="evidence" value="ECO:0007669"/>
    <property type="project" value="UniProtKB-KW"/>
</dbReference>
<evidence type="ECO:0000256" key="1">
    <source>
        <dbReference type="PIRSR" id="PIRSR011396-1"/>
    </source>
</evidence>
<dbReference type="PANTHER" id="PTHR43747:SF4">
    <property type="entry name" value="FLAVIN-DEPENDENT TRYPTOPHAN HALOGENASE"/>
    <property type="match status" value="1"/>
</dbReference>
<gene>
    <name evidence="3" type="ORF">FKG95_27420</name>
</gene>
<sequence length="548" mass="61758">MSDRVENVTIVGGGTAGWLTAMIINTFINTFREGPAVKVTLIESPKIPTVGVGEATVAGMPSLMQQLGIDEAELFRRCNASFKVSVRFGDWAVDGRGKPFAFYHPFNFPGTVGGYNPAYHFNRFGPYGGDPSITDNMTANSALIHARKGPRALNGENYEKSIGYAYHLDAGLFGEFMRDVALSRGVQHIRDDVVEVFQDETGAVSGLQLEKGGRHPVEFVVDCTGFKSLIMKEVLKEPFISYGDYLLNDRAIPVQLPHRDPTKIEPCTRSTALGAGWVWRVPLYSRVGTGYVFSSAFRSDDEARDEFFRHLRAVGDLPTGAPDPDVKVIKMRIGRSQRFWVKNCVAIGLSNGFIEPLEATAIYSVEMAARWLVGHFPDKKGSPALANRYNGLMTSLYEEIRDFISTHYHTSNRPDPFWKAARYDCRLSESLQERLELWKARLPEITDTQDQKLFNFWNYLYVLHPKGFFKDRHFPLEGSIRHEHWQAFGRRLEERKAELLRTMPDHYQLLANIRGDEPLQQALNLDGLAKPVFESRASVRPTISVPTA</sequence>
<dbReference type="Pfam" id="PF04820">
    <property type="entry name" value="Trp_halogenase"/>
    <property type="match status" value="1"/>
</dbReference>
<keyword evidence="2" id="KW-0547">Nucleotide-binding</keyword>
<dbReference type="PANTHER" id="PTHR43747">
    <property type="entry name" value="FAD-BINDING PROTEIN"/>
    <property type="match status" value="1"/>
</dbReference>
<dbReference type="EMBL" id="VHSH01000015">
    <property type="protein sequence ID" value="TQV70849.1"/>
    <property type="molecule type" value="Genomic_DNA"/>
</dbReference>
<feature type="binding site" evidence="2">
    <location>
        <position position="349"/>
    </location>
    <ligand>
        <name>FAD</name>
        <dbReference type="ChEBI" id="CHEBI:57692"/>
    </ligand>
</feature>
<dbReference type="Proteomes" id="UP000315252">
    <property type="component" value="Unassembled WGS sequence"/>
</dbReference>
<feature type="binding site" evidence="2">
    <location>
        <position position="358"/>
    </location>
    <ligand>
        <name>L-tryptophan</name>
        <dbReference type="ChEBI" id="CHEBI:57912"/>
    </ligand>
</feature>
<dbReference type="GO" id="GO:0004497">
    <property type="term" value="F:monooxygenase activity"/>
    <property type="evidence" value="ECO:0007669"/>
    <property type="project" value="InterPro"/>
</dbReference>
<dbReference type="OrthoDB" id="7310065at2"/>
<proteinExistence type="predicted"/>
<evidence type="ECO:0000313" key="3">
    <source>
        <dbReference type="EMBL" id="TQV70849.1"/>
    </source>
</evidence>